<sequence>MLFQSINKFTKLSKLQIPLNYSEPYSAQLPVQRAWESKNEEILNCLKYVRPGGGFKPNFTLFEFKVNGALHTALRLPAGGSARAGDDAAALMTDPKFITWSPVCRINIIGNFEKFLVGPDRVPVRRYSRHCLTFDMEPDVEVLLSQGPSCA</sequence>
<name>A0A3Q2I4Y7_HORSE</name>
<dbReference type="PaxDb" id="9796-ENSECAP00000042890"/>
<dbReference type="Gene3D" id="3.40.30.10">
    <property type="entry name" value="Glutaredoxin"/>
    <property type="match status" value="1"/>
</dbReference>
<dbReference type="SUPFAM" id="SSF52833">
    <property type="entry name" value="Thioredoxin-like"/>
    <property type="match status" value="1"/>
</dbReference>
<dbReference type="InParanoid" id="A0A3Q2I4Y7"/>
<reference evidence="1" key="3">
    <citation type="submission" date="2025-09" db="UniProtKB">
        <authorList>
            <consortium name="Ensembl"/>
        </authorList>
    </citation>
    <scope>IDENTIFICATION</scope>
    <source>
        <strain evidence="1">Thoroughbred</strain>
    </source>
</reference>
<dbReference type="Bgee" id="ENSECAG00000020915">
    <property type="expression patterns" value="Expressed in retina and 11 other cell types or tissues"/>
</dbReference>
<accession>A0A3Q2I4Y7</accession>
<evidence type="ECO:0000313" key="1">
    <source>
        <dbReference type="Ensembl" id="ENSECAP00000042890.2"/>
    </source>
</evidence>
<reference evidence="1 2" key="1">
    <citation type="journal article" date="2009" name="Science">
        <title>Genome sequence, comparative analysis, and population genetics of the domestic horse.</title>
        <authorList>
            <consortium name="Broad Institute Genome Sequencing Platform"/>
            <consortium name="Broad Institute Whole Genome Assembly Team"/>
            <person name="Wade C.M."/>
            <person name="Giulotto E."/>
            <person name="Sigurdsson S."/>
            <person name="Zoli M."/>
            <person name="Gnerre S."/>
            <person name="Imsland F."/>
            <person name="Lear T.L."/>
            <person name="Adelson D.L."/>
            <person name="Bailey E."/>
            <person name="Bellone R.R."/>
            <person name="Bloecker H."/>
            <person name="Distl O."/>
            <person name="Edgar R.C."/>
            <person name="Garber M."/>
            <person name="Leeb T."/>
            <person name="Mauceli E."/>
            <person name="MacLeod J.N."/>
            <person name="Penedo M.C.T."/>
            <person name="Raison J.M."/>
            <person name="Sharpe T."/>
            <person name="Vogel J."/>
            <person name="Andersson L."/>
            <person name="Antczak D.F."/>
            <person name="Biagi T."/>
            <person name="Binns M.M."/>
            <person name="Chowdhary B.P."/>
            <person name="Coleman S.J."/>
            <person name="Della Valle G."/>
            <person name="Fryc S."/>
            <person name="Guerin G."/>
            <person name="Hasegawa T."/>
            <person name="Hill E.W."/>
            <person name="Jurka J."/>
            <person name="Kiialainen A."/>
            <person name="Lindgren G."/>
            <person name="Liu J."/>
            <person name="Magnani E."/>
            <person name="Mickelson J.R."/>
            <person name="Murray J."/>
            <person name="Nergadze S.G."/>
            <person name="Onofrio R."/>
            <person name="Pedroni S."/>
            <person name="Piras M.F."/>
            <person name="Raudsepp T."/>
            <person name="Rocchi M."/>
            <person name="Roeed K.H."/>
            <person name="Ryder O.A."/>
            <person name="Searle S."/>
            <person name="Skow L."/>
            <person name="Swinburne J.E."/>
            <person name="Syvaenen A.C."/>
            <person name="Tozaki T."/>
            <person name="Valberg S.J."/>
            <person name="Vaudin M."/>
            <person name="White J.R."/>
            <person name="Zody M.C."/>
            <person name="Lander E.S."/>
            <person name="Lindblad-Toh K."/>
        </authorList>
    </citation>
    <scope>NUCLEOTIDE SEQUENCE [LARGE SCALE GENOMIC DNA]</scope>
    <source>
        <strain evidence="1 2">Thoroughbred</strain>
    </source>
</reference>
<dbReference type="STRING" id="9796.ENSECAP00000042890"/>
<dbReference type="AlphaFoldDB" id="A0A3Q2I4Y7"/>
<organism evidence="1 2">
    <name type="scientific">Equus caballus</name>
    <name type="common">Horse</name>
    <dbReference type="NCBI Taxonomy" id="9796"/>
    <lineage>
        <taxon>Eukaryota</taxon>
        <taxon>Metazoa</taxon>
        <taxon>Chordata</taxon>
        <taxon>Craniata</taxon>
        <taxon>Vertebrata</taxon>
        <taxon>Euteleostomi</taxon>
        <taxon>Mammalia</taxon>
        <taxon>Eutheria</taxon>
        <taxon>Laurasiatheria</taxon>
        <taxon>Perissodactyla</taxon>
        <taxon>Equidae</taxon>
        <taxon>Equus</taxon>
    </lineage>
</organism>
<proteinExistence type="predicted"/>
<protein>
    <submittedName>
        <fullName evidence="1">Uncharacterized protein</fullName>
    </submittedName>
</protein>
<dbReference type="InterPro" id="IPR036249">
    <property type="entry name" value="Thioredoxin-like_sf"/>
</dbReference>
<reference evidence="1" key="2">
    <citation type="submission" date="2025-08" db="UniProtKB">
        <authorList>
            <consortium name="Ensembl"/>
        </authorList>
    </citation>
    <scope>IDENTIFICATION</scope>
    <source>
        <strain evidence="1">Thoroughbred</strain>
    </source>
</reference>
<evidence type="ECO:0000313" key="2">
    <source>
        <dbReference type="Proteomes" id="UP000002281"/>
    </source>
</evidence>
<dbReference type="Ensembl" id="ENSECAT00000022201.3">
    <property type="protein sequence ID" value="ENSECAP00000042890.2"/>
    <property type="gene ID" value="ENSECAG00000020915.3"/>
</dbReference>
<dbReference type="GeneTree" id="ENSGT00940000156150"/>
<keyword evidence="2" id="KW-1185">Reference proteome</keyword>
<dbReference type="Proteomes" id="UP000002281">
    <property type="component" value="Chromosome 3"/>
</dbReference>